<proteinExistence type="predicted"/>
<evidence type="ECO:0000313" key="2">
    <source>
        <dbReference type="EMBL" id="MFN0254325.1"/>
    </source>
</evidence>
<accession>A0ABW9J2H8</accession>
<name>A0ABW9J2H8_9SPHI</name>
<reference evidence="2 3" key="1">
    <citation type="submission" date="2024-12" db="EMBL/GenBank/DDBJ databases">
        <authorList>
            <person name="Hu S."/>
        </authorList>
    </citation>
    <scope>NUCLEOTIDE SEQUENCE [LARGE SCALE GENOMIC DNA]</scope>
    <source>
        <strain evidence="2 3">THG-T11</strain>
    </source>
</reference>
<evidence type="ECO:0000313" key="3">
    <source>
        <dbReference type="Proteomes" id="UP001517247"/>
    </source>
</evidence>
<feature type="domain" description="DUF3347" evidence="1">
    <location>
        <begin position="54"/>
        <end position="130"/>
    </location>
</feature>
<dbReference type="EMBL" id="SSHJ02000001">
    <property type="protein sequence ID" value="MFN0254325.1"/>
    <property type="molecule type" value="Genomic_DNA"/>
</dbReference>
<protein>
    <submittedName>
        <fullName evidence="2">DUF3347 domain-containing protein</fullName>
    </submittedName>
</protein>
<organism evidence="2 3">
    <name type="scientific">Pedobacter ureilyticus</name>
    <dbReference type="NCBI Taxonomy" id="1393051"/>
    <lineage>
        <taxon>Bacteria</taxon>
        <taxon>Pseudomonadati</taxon>
        <taxon>Bacteroidota</taxon>
        <taxon>Sphingobacteriia</taxon>
        <taxon>Sphingobacteriales</taxon>
        <taxon>Sphingobacteriaceae</taxon>
        <taxon>Pedobacter</taxon>
    </lineage>
</organism>
<keyword evidence="3" id="KW-1185">Reference proteome</keyword>
<dbReference type="RefSeq" id="WP_138721488.1">
    <property type="nucleotide sequence ID" value="NZ_SSHJ02000001.1"/>
</dbReference>
<gene>
    <name evidence="2" type="ORF">E6A44_001995</name>
</gene>
<sequence length="176" mass="19042">MKKSIIILTAIAIIFAACNNQKAEEKKEVISKETVVVETSNEVSLKSDQLNAAYQQYLLLSDALIKSDLATAKEASMALELGARALTGGEKLASLAAKITAASDIEAQRALFSGLSNEMIAKVKAVGLRSGEVYIEYCPMAMNDKGASWLSNQRLVRNPYYGDSMLDCGEIKETLK</sequence>
<dbReference type="Proteomes" id="UP001517247">
    <property type="component" value="Unassembled WGS sequence"/>
</dbReference>
<comment type="caution">
    <text evidence="2">The sequence shown here is derived from an EMBL/GenBank/DDBJ whole genome shotgun (WGS) entry which is preliminary data.</text>
</comment>
<dbReference type="Pfam" id="PF11827">
    <property type="entry name" value="DUF3347"/>
    <property type="match status" value="1"/>
</dbReference>
<dbReference type="PROSITE" id="PS51257">
    <property type="entry name" value="PROKAR_LIPOPROTEIN"/>
    <property type="match status" value="1"/>
</dbReference>
<evidence type="ECO:0000259" key="1">
    <source>
        <dbReference type="Pfam" id="PF11827"/>
    </source>
</evidence>
<dbReference type="InterPro" id="IPR021782">
    <property type="entry name" value="DUF3347"/>
</dbReference>